<feature type="compositionally biased region" description="Polar residues" evidence="1">
    <location>
        <begin position="25"/>
        <end position="48"/>
    </location>
</feature>
<proteinExistence type="predicted"/>
<gene>
    <name evidence="2" type="ORF">O181_029284</name>
</gene>
<sequence length="142" mass="16135">MEHGQQEVQPSFTLGRAWSRLLEDMSQSDTLQRSYGNHQRIGSQQEAQTPGGKGSQDKGESSRYPNHKRTTEPDKEYSVSFRITGSKPTGLPSVSTTCRHQQISDQESPFSTILGTFKEKTRVKREKKTSFNQRQKESDPML</sequence>
<feature type="compositionally biased region" description="Polar residues" evidence="1">
    <location>
        <begin position="81"/>
        <end position="114"/>
    </location>
</feature>
<comment type="caution">
    <text evidence="2">The sequence shown here is derived from an EMBL/GenBank/DDBJ whole genome shotgun (WGS) entry which is preliminary data.</text>
</comment>
<reference evidence="2" key="1">
    <citation type="submission" date="2021-03" db="EMBL/GenBank/DDBJ databases">
        <title>Draft genome sequence of rust myrtle Austropuccinia psidii MF-1, a brazilian biotype.</title>
        <authorList>
            <person name="Quecine M.C."/>
            <person name="Pachon D.M.R."/>
            <person name="Bonatelli M.L."/>
            <person name="Correr F.H."/>
            <person name="Franceschini L.M."/>
            <person name="Leite T.F."/>
            <person name="Margarido G.R.A."/>
            <person name="Almeida C.A."/>
            <person name="Ferrarezi J.A."/>
            <person name="Labate C.A."/>
        </authorList>
    </citation>
    <scope>NUCLEOTIDE SEQUENCE</scope>
    <source>
        <strain evidence="2">MF-1</strain>
    </source>
</reference>
<evidence type="ECO:0000313" key="2">
    <source>
        <dbReference type="EMBL" id="MBW0489569.1"/>
    </source>
</evidence>
<evidence type="ECO:0000256" key="1">
    <source>
        <dbReference type="SAM" id="MobiDB-lite"/>
    </source>
</evidence>
<keyword evidence="3" id="KW-1185">Reference proteome</keyword>
<dbReference type="EMBL" id="AVOT02010143">
    <property type="protein sequence ID" value="MBW0489569.1"/>
    <property type="molecule type" value="Genomic_DNA"/>
</dbReference>
<dbReference type="Proteomes" id="UP000765509">
    <property type="component" value="Unassembled WGS sequence"/>
</dbReference>
<feature type="region of interest" description="Disordered" evidence="1">
    <location>
        <begin position="25"/>
        <end position="142"/>
    </location>
</feature>
<dbReference type="AlphaFoldDB" id="A0A9Q3CQL3"/>
<organism evidence="2 3">
    <name type="scientific">Austropuccinia psidii MF-1</name>
    <dbReference type="NCBI Taxonomy" id="1389203"/>
    <lineage>
        <taxon>Eukaryota</taxon>
        <taxon>Fungi</taxon>
        <taxon>Dikarya</taxon>
        <taxon>Basidiomycota</taxon>
        <taxon>Pucciniomycotina</taxon>
        <taxon>Pucciniomycetes</taxon>
        <taxon>Pucciniales</taxon>
        <taxon>Sphaerophragmiaceae</taxon>
        <taxon>Austropuccinia</taxon>
    </lineage>
</organism>
<evidence type="ECO:0000313" key="3">
    <source>
        <dbReference type="Proteomes" id="UP000765509"/>
    </source>
</evidence>
<name>A0A9Q3CQL3_9BASI</name>
<accession>A0A9Q3CQL3</accession>
<protein>
    <submittedName>
        <fullName evidence="2">Uncharacterized protein</fullName>
    </submittedName>
</protein>